<evidence type="ECO:0000313" key="3">
    <source>
        <dbReference type="Proteomes" id="UP000054144"/>
    </source>
</evidence>
<evidence type="ECO:0000313" key="2">
    <source>
        <dbReference type="EMBL" id="KIY51781.1"/>
    </source>
</evidence>
<keyword evidence="3" id="KW-1185">Reference proteome</keyword>
<proteinExistence type="predicted"/>
<sequence length="135" mass="15044">MVTRYLLMKTIINKLFVLPSHPRPSVLQSQRVSFIVPNLNESAMSTVTTTRSVPLHSPSKQIVGTPYDLSAPRFEYPFPTDARNFVSAQPTTVVPVLQVASPSHTIVHPKLELRPPPIPPTLLGKKRGDVSKQRR</sequence>
<dbReference type="Proteomes" id="UP000054144">
    <property type="component" value="Unassembled WGS sequence"/>
</dbReference>
<gene>
    <name evidence="2" type="ORF">FISHEDRAFT_70506</name>
</gene>
<reference evidence="2 3" key="1">
    <citation type="journal article" date="2015" name="Fungal Genet. Biol.">
        <title>Evolution of novel wood decay mechanisms in Agaricales revealed by the genome sequences of Fistulina hepatica and Cylindrobasidium torrendii.</title>
        <authorList>
            <person name="Floudas D."/>
            <person name="Held B.W."/>
            <person name="Riley R."/>
            <person name="Nagy L.G."/>
            <person name="Koehler G."/>
            <person name="Ransdell A.S."/>
            <person name="Younus H."/>
            <person name="Chow J."/>
            <person name="Chiniquy J."/>
            <person name="Lipzen A."/>
            <person name="Tritt A."/>
            <person name="Sun H."/>
            <person name="Haridas S."/>
            <person name="LaButti K."/>
            <person name="Ohm R.A."/>
            <person name="Kues U."/>
            <person name="Blanchette R.A."/>
            <person name="Grigoriev I.V."/>
            <person name="Minto R.E."/>
            <person name="Hibbett D.S."/>
        </authorList>
    </citation>
    <scope>NUCLEOTIDE SEQUENCE [LARGE SCALE GENOMIC DNA]</scope>
    <source>
        <strain evidence="2 3">ATCC 64428</strain>
    </source>
</reference>
<organism evidence="2 3">
    <name type="scientific">Fistulina hepatica ATCC 64428</name>
    <dbReference type="NCBI Taxonomy" id="1128425"/>
    <lineage>
        <taxon>Eukaryota</taxon>
        <taxon>Fungi</taxon>
        <taxon>Dikarya</taxon>
        <taxon>Basidiomycota</taxon>
        <taxon>Agaricomycotina</taxon>
        <taxon>Agaricomycetes</taxon>
        <taxon>Agaricomycetidae</taxon>
        <taxon>Agaricales</taxon>
        <taxon>Fistulinaceae</taxon>
        <taxon>Fistulina</taxon>
    </lineage>
</organism>
<dbReference type="AlphaFoldDB" id="A0A0D7AKF4"/>
<name>A0A0D7AKF4_9AGAR</name>
<evidence type="ECO:0000256" key="1">
    <source>
        <dbReference type="SAM" id="MobiDB-lite"/>
    </source>
</evidence>
<feature type="region of interest" description="Disordered" evidence="1">
    <location>
        <begin position="112"/>
        <end position="135"/>
    </location>
</feature>
<accession>A0A0D7AKF4</accession>
<dbReference type="OrthoDB" id="3003645at2759"/>
<dbReference type="EMBL" id="KN881648">
    <property type="protein sequence ID" value="KIY51781.1"/>
    <property type="molecule type" value="Genomic_DNA"/>
</dbReference>
<feature type="compositionally biased region" description="Basic and acidic residues" evidence="1">
    <location>
        <begin position="126"/>
        <end position="135"/>
    </location>
</feature>
<protein>
    <submittedName>
        <fullName evidence="2">Uncharacterized protein</fullName>
    </submittedName>
</protein>